<feature type="non-terminal residue" evidence="3">
    <location>
        <position position="1"/>
    </location>
</feature>
<feature type="non-terminal residue" evidence="3">
    <location>
        <position position="239"/>
    </location>
</feature>
<protein>
    <submittedName>
        <fullName evidence="3">Uncharacterized protein</fullName>
    </submittedName>
</protein>
<name>A0A381XG82_9ZZZZ</name>
<dbReference type="PANTHER" id="PTHR32481:SF7">
    <property type="entry name" value="AMINOPEPTIDASE YHFE-RELATED"/>
    <property type="match status" value="1"/>
</dbReference>
<dbReference type="PANTHER" id="PTHR32481">
    <property type="entry name" value="AMINOPEPTIDASE"/>
    <property type="match status" value="1"/>
</dbReference>
<gene>
    <name evidence="3" type="ORF">METZ01_LOCUS116599</name>
</gene>
<dbReference type="Gene3D" id="3.40.630.10">
    <property type="entry name" value="Zn peptidases"/>
    <property type="match status" value="2"/>
</dbReference>
<dbReference type="Pfam" id="PF05343">
    <property type="entry name" value="Peptidase_M42"/>
    <property type="match status" value="1"/>
</dbReference>
<dbReference type="InterPro" id="IPR008007">
    <property type="entry name" value="Peptidase_M42"/>
</dbReference>
<sequence length="239" mass="25191">VNTKQSTGRAIQILRLLGKNPATSFYERLVSLQIKSILTTMGIPFVLDDYGNVVAKVAGTNSLEPPIAFVAHMDHPGFEVVEDLNGVVVASALGGVPVAALRKNVNAFSFDSSGARVLCRLEPLPDPGERSVYVRSKASLGIGTPIVFDLPDMIVENGTIKMRALDDLGGCAAILASLESISASPSESDVYGVFTRAEEVGLIGARLLSRERTLPENTFIVSVETSSLIPGVLQGGGPI</sequence>
<dbReference type="InterPro" id="IPR051464">
    <property type="entry name" value="Peptidase_M42_aminopept"/>
</dbReference>
<evidence type="ECO:0000313" key="3">
    <source>
        <dbReference type="EMBL" id="SVA63745.1"/>
    </source>
</evidence>
<dbReference type="AlphaFoldDB" id="A0A381XG82"/>
<keyword evidence="1" id="KW-0479">Metal-binding</keyword>
<dbReference type="SUPFAM" id="SSF53187">
    <property type="entry name" value="Zn-dependent exopeptidases"/>
    <property type="match status" value="1"/>
</dbReference>
<accession>A0A381XG82</accession>
<reference evidence="3" key="1">
    <citation type="submission" date="2018-05" db="EMBL/GenBank/DDBJ databases">
        <authorList>
            <person name="Lanie J.A."/>
            <person name="Ng W.-L."/>
            <person name="Kazmierczak K.M."/>
            <person name="Andrzejewski T.M."/>
            <person name="Davidsen T.M."/>
            <person name="Wayne K.J."/>
            <person name="Tettelin H."/>
            <person name="Glass J.I."/>
            <person name="Rusch D."/>
            <person name="Podicherti R."/>
            <person name="Tsui H.-C.T."/>
            <person name="Winkler M.E."/>
        </authorList>
    </citation>
    <scope>NUCLEOTIDE SEQUENCE</scope>
</reference>
<dbReference type="EMBL" id="UINC01015068">
    <property type="protein sequence ID" value="SVA63745.1"/>
    <property type="molecule type" value="Genomic_DNA"/>
</dbReference>
<evidence type="ECO:0000256" key="1">
    <source>
        <dbReference type="ARBA" id="ARBA00022723"/>
    </source>
</evidence>
<dbReference type="GO" id="GO:0016787">
    <property type="term" value="F:hydrolase activity"/>
    <property type="evidence" value="ECO:0007669"/>
    <property type="project" value="UniProtKB-KW"/>
</dbReference>
<proteinExistence type="predicted"/>
<organism evidence="3">
    <name type="scientific">marine metagenome</name>
    <dbReference type="NCBI Taxonomy" id="408172"/>
    <lineage>
        <taxon>unclassified sequences</taxon>
        <taxon>metagenomes</taxon>
        <taxon>ecological metagenomes</taxon>
    </lineage>
</organism>
<dbReference type="GO" id="GO:0046872">
    <property type="term" value="F:metal ion binding"/>
    <property type="evidence" value="ECO:0007669"/>
    <property type="project" value="UniProtKB-KW"/>
</dbReference>
<keyword evidence="2" id="KW-0378">Hydrolase</keyword>
<evidence type="ECO:0000256" key="2">
    <source>
        <dbReference type="ARBA" id="ARBA00022801"/>
    </source>
</evidence>